<gene>
    <name evidence="1" type="ORF">RM706_04495</name>
</gene>
<dbReference type="Proteomes" id="UP001255246">
    <property type="component" value="Unassembled WGS sequence"/>
</dbReference>
<dbReference type="EMBL" id="JAVRHR010000001">
    <property type="protein sequence ID" value="MDT0606274.1"/>
    <property type="molecule type" value="Genomic_DNA"/>
</dbReference>
<proteinExistence type="predicted"/>
<name>A0ABU3A7X1_9FLAO</name>
<accession>A0ABU3A7X1</accession>
<evidence type="ECO:0000313" key="2">
    <source>
        <dbReference type="Proteomes" id="UP001255246"/>
    </source>
</evidence>
<organism evidence="1 2">
    <name type="scientific">Croceitalea rosinachiae</name>
    <dbReference type="NCBI Taxonomy" id="3075596"/>
    <lineage>
        <taxon>Bacteria</taxon>
        <taxon>Pseudomonadati</taxon>
        <taxon>Bacteroidota</taxon>
        <taxon>Flavobacteriia</taxon>
        <taxon>Flavobacteriales</taxon>
        <taxon>Flavobacteriaceae</taxon>
        <taxon>Croceitalea</taxon>
    </lineage>
</organism>
<dbReference type="RefSeq" id="WP_311349833.1">
    <property type="nucleotide sequence ID" value="NZ_JAVRHR010000001.1"/>
</dbReference>
<dbReference type="PROSITE" id="PS51257">
    <property type="entry name" value="PROKAR_LIPOPROTEIN"/>
    <property type="match status" value="1"/>
</dbReference>
<reference evidence="1 2" key="1">
    <citation type="submission" date="2023-09" db="EMBL/GenBank/DDBJ databases">
        <authorList>
            <person name="Rey-Velasco X."/>
        </authorList>
    </citation>
    <scope>NUCLEOTIDE SEQUENCE [LARGE SCALE GENOMIC DNA]</scope>
    <source>
        <strain evidence="1 2">F388</strain>
    </source>
</reference>
<sequence length="82" mass="9133">MKDSFCVFSLILVLVTAGCEDCNDCKDLVTKNILVLDENGENLLFGQNAIYNPQVATLTVNSESQLLLINEEAQTLQFFFGR</sequence>
<comment type="caution">
    <text evidence="1">The sequence shown here is derived from an EMBL/GenBank/DDBJ whole genome shotgun (WGS) entry which is preliminary data.</text>
</comment>
<keyword evidence="2" id="KW-1185">Reference proteome</keyword>
<evidence type="ECO:0008006" key="3">
    <source>
        <dbReference type="Google" id="ProtNLM"/>
    </source>
</evidence>
<evidence type="ECO:0000313" key="1">
    <source>
        <dbReference type="EMBL" id="MDT0606274.1"/>
    </source>
</evidence>
<protein>
    <recommendedName>
        <fullName evidence="3">Bulb-type lectin domain-containing protein</fullName>
    </recommendedName>
</protein>